<dbReference type="PROSITE" id="PS50931">
    <property type="entry name" value="HTH_LYSR"/>
    <property type="match status" value="1"/>
</dbReference>
<dbReference type="InterPro" id="IPR036388">
    <property type="entry name" value="WH-like_DNA-bd_sf"/>
</dbReference>
<evidence type="ECO:0000313" key="6">
    <source>
        <dbReference type="EMBL" id="AEX06612.1"/>
    </source>
</evidence>
<keyword evidence="4" id="KW-0804">Transcription</keyword>
<dbReference type="InterPro" id="IPR005119">
    <property type="entry name" value="LysR_subst-bd"/>
</dbReference>
<reference evidence="6 7" key="1">
    <citation type="journal article" date="2012" name="J. Bacteriol.">
        <title>Complete genome sequence of Klebsiella oxytoca KCTC 1686, used in production of 2,3-butanediol.</title>
        <authorList>
            <person name="Shin S.H."/>
            <person name="Kim S."/>
            <person name="Kim J.Y."/>
            <person name="Lee S."/>
            <person name="Um Y."/>
            <person name="Oh M.K."/>
            <person name="Kim Y.R."/>
            <person name="Lee J."/>
            <person name="Yang K.S."/>
        </authorList>
    </citation>
    <scope>NUCLEOTIDE SEQUENCE [LARGE SCALE GENOMIC DNA]</scope>
    <source>
        <strain evidence="7">ATCC 8724 / DSM 4798 / JCM 20051 / NBRC 3318 / NRRL B-199 / KCTC 1686</strain>
    </source>
</reference>
<evidence type="ECO:0000256" key="2">
    <source>
        <dbReference type="ARBA" id="ARBA00023015"/>
    </source>
</evidence>
<evidence type="ECO:0000256" key="1">
    <source>
        <dbReference type="ARBA" id="ARBA00009437"/>
    </source>
</evidence>
<comment type="similarity">
    <text evidence="1">Belongs to the LysR transcriptional regulatory family.</text>
</comment>
<dbReference type="HOGENOM" id="CLU_039613_16_1_6"/>
<dbReference type="EMBL" id="CP003218">
    <property type="protein sequence ID" value="AEX06612.1"/>
    <property type="molecule type" value="Genomic_DNA"/>
</dbReference>
<protein>
    <submittedName>
        <fullName evidence="6">LysR protein</fullName>
    </submittedName>
</protein>
<dbReference type="Pfam" id="PF03466">
    <property type="entry name" value="LysR_substrate"/>
    <property type="match status" value="1"/>
</dbReference>
<dbReference type="GO" id="GO:0043565">
    <property type="term" value="F:sequence-specific DNA binding"/>
    <property type="evidence" value="ECO:0007669"/>
    <property type="project" value="TreeGrafter"/>
</dbReference>
<dbReference type="FunFam" id="1.10.10.10:FF:000001">
    <property type="entry name" value="LysR family transcriptional regulator"/>
    <property type="match status" value="1"/>
</dbReference>
<evidence type="ECO:0000259" key="5">
    <source>
        <dbReference type="PROSITE" id="PS50931"/>
    </source>
</evidence>
<feature type="domain" description="HTH lysR-type" evidence="5">
    <location>
        <begin position="16"/>
        <end position="73"/>
    </location>
</feature>
<proteinExistence type="inferred from homology"/>
<evidence type="ECO:0000256" key="3">
    <source>
        <dbReference type="ARBA" id="ARBA00023125"/>
    </source>
</evidence>
<dbReference type="KEGG" id="kox:KOX_24485"/>
<dbReference type="InterPro" id="IPR036390">
    <property type="entry name" value="WH_DNA-bd_sf"/>
</dbReference>
<dbReference type="GO" id="GO:0006351">
    <property type="term" value="P:DNA-templated transcription"/>
    <property type="evidence" value="ECO:0007669"/>
    <property type="project" value="TreeGrafter"/>
</dbReference>
<sequence>MLLSKYIIAISTTIMNKLDALKFFIIASETLNFREAAVKLSVSPSVVTRTVAELEKQLGEPLFKRNTRSIFLTSFGELFLPQAKRLLEDSEKLFQMAKDDNEMKGIVRITLLRFPNHEQILYELLTALRPYPELFIDWRLDMMKLDTIEHRIDIGIRVGREPNPNFIIKNIGQVEHILVASPELIARLGAPTDLEDLRQRYPFSGLINPETGKSFEFMSDAVNTFVPRHIEFYTTDPYAEIQAALAGKTVVQSSDFICREYLASGQLVPPLPELRQEKWQFYLYRPYQLITPKRVTVVFSLLEKILRKYFTSK</sequence>
<dbReference type="Proteomes" id="UP000007843">
    <property type="component" value="Chromosome"/>
</dbReference>
<dbReference type="Gene3D" id="3.40.190.290">
    <property type="match status" value="1"/>
</dbReference>
<dbReference type="GO" id="GO:0003700">
    <property type="term" value="F:DNA-binding transcription factor activity"/>
    <property type="evidence" value="ECO:0007669"/>
    <property type="project" value="InterPro"/>
</dbReference>
<keyword evidence="3" id="KW-0238">DNA-binding</keyword>
<dbReference type="Gene3D" id="1.10.10.10">
    <property type="entry name" value="Winged helix-like DNA-binding domain superfamily/Winged helix DNA-binding domain"/>
    <property type="match status" value="1"/>
</dbReference>
<dbReference type="PATRIC" id="fig|1006551.4.peg.4914"/>
<name>A0A0H3HBL9_KLEM8</name>
<keyword evidence="2" id="KW-0805">Transcription regulation</keyword>
<dbReference type="Pfam" id="PF00126">
    <property type="entry name" value="HTH_1"/>
    <property type="match status" value="1"/>
</dbReference>
<dbReference type="SUPFAM" id="SSF46785">
    <property type="entry name" value="Winged helix' DNA-binding domain"/>
    <property type="match status" value="1"/>
</dbReference>
<evidence type="ECO:0000313" key="7">
    <source>
        <dbReference type="Proteomes" id="UP000007843"/>
    </source>
</evidence>
<gene>
    <name evidence="6" type="ordered locus">KOX_24485</name>
</gene>
<dbReference type="SUPFAM" id="SSF53850">
    <property type="entry name" value="Periplasmic binding protein-like II"/>
    <property type="match status" value="1"/>
</dbReference>
<dbReference type="InterPro" id="IPR058163">
    <property type="entry name" value="LysR-type_TF_proteobact-type"/>
</dbReference>
<organism evidence="6 7">
    <name type="scientific">Klebsiella michiganensis (strain ATCC 8724 / DSM 4798 / JCM 20051 / NBRC 3318 / NRRL B-199 / KCTC 1686 / BUCSAV 143 / CCM 1901)</name>
    <dbReference type="NCBI Taxonomy" id="1006551"/>
    <lineage>
        <taxon>Bacteria</taxon>
        <taxon>Pseudomonadati</taxon>
        <taxon>Pseudomonadota</taxon>
        <taxon>Gammaproteobacteria</taxon>
        <taxon>Enterobacterales</taxon>
        <taxon>Enterobacteriaceae</taxon>
        <taxon>Klebsiella/Raoultella group</taxon>
        <taxon>Klebsiella</taxon>
    </lineage>
</organism>
<dbReference type="PANTHER" id="PTHR30537">
    <property type="entry name" value="HTH-TYPE TRANSCRIPTIONAL REGULATOR"/>
    <property type="match status" value="1"/>
</dbReference>
<dbReference type="InterPro" id="IPR000847">
    <property type="entry name" value="LysR_HTH_N"/>
</dbReference>
<accession>A0A0H3HBL9</accession>
<dbReference type="PANTHER" id="PTHR30537:SF72">
    <property type="entry name" value="LYSR FAMILY TRANSCRIPTIONAL REGULATOR"/>
    <property type="match status" value="1"/>
</dbReference>
<dbReference type="AlphaFoldDB" id="A0A0H3HBL9"/>
<evidence type="ECO:0000256" key="4">
    <source>
        <dbReference type="ARBA" id="ARBA00023163"/>
    </source>
</evidence>